<accession>A0A1T4N7U4</accession>
<dbReference type="STRING" id="634771.SAMN04488128_1011462"/>
<gene>
    <name evidence="1" type="ORF">SAMN04488128_1011462</name>
</gene>
<name>A0A1T4N7U4_9BACT</name>
<proteinExistence type="predicted"/>
<organism evidence="1 2">
    <name type="scientific">Chitinophaga eiseniae</name>
    <dbReference type="NCBI Taxonomy" id="634771"/>
    <lineage>
        <taxon>Bacteria</taxon>
        <taxon>Pseudomonadati</taxon>
        <taxon>Bacteroidota</taxon>
        <taxon>Chitinophagia</taxon>
        <taxon>Chitinophagales</taxon>
        <taxon>Chitinophagaceae</taxon>
        <taxon>Chitinophaga</taxon>
    </lineage>
</organism>
<dbReference type="Proteomes" id="UP000190367">
    <property type="component" value="Unassembled WGS sequence"/>
</dbReference>
<keyword evidence="2" id="KW-1185">Reference proteome</keyword>
<dbReference type="EMBL" id="FUWZ01000001">
    <property type="protein sequence ID" value="SJZ75117.1"/>
    <property type="molecule type" value="Genomic_DNA"/>
</dbReference>
<protein>
    <submittedName>
        <fullName evidence="1">Uncharacterized protein</fullName>
    </submittedName>
</protein>
<sequence length="80" mass="9813">MPMVLFLVLDVLYYSGNLRFRIGEGSIAFLPSKWLWRRIIMIDPFRRRTFDDLHQRRKRFSRMHPHENVNMIRHSINNKA</sequence>
<dbReference type="AlphaFoldDB" id="A0A1T4N7U4"/>
<reference evidence="2" key="1">
    <citation type="submission" date="2017-02" db="EMBL/GenBank/DDBJ databases">
        <authorList>
            <person name="Varghese N."/>
            <person name="Submissions S."/>
        </authorList>
    </citation>
    <scope>NUCLEOTIDE SEQUENCE [LARGE SCALE GENOMIC DNA]</scope>
    <source>
        <strain evidence="2">DSM 22224</strain>
    </source>
</reference>
<evidence type="ECO:0000313" key="2">
    <source>
        <dbReference type="Proteomes" id="UP000190367"/>
    </source>
</evidence>
<evidence type="ECO:0000313" key="1">
    <source>
        <dbReference type="EMBL" id="SJZ75117.1"/>
    </source>
</evidence>